<feature type="region of interest" description="Disordered" evidence="3">
    <location>
        <begin position="264"/>
        <end position="287"/>
    </location>
</feature>
<dbReference type="PANTHER" id="PTHR14140">
    <property type="entry name" value="E3 UBIQUITIN-PROTEIN LIGASE UHRF-RELATED"/>
    <property type="match status" value="1"/>
</dbReference>
<dbReference type="Proteomes" id="UP000012174">
    <property type="component" value="Unassembled WGS sequence"/>
</dbReference>
<evidence type="ECO:0000256" key="1">
    <source>
        <dbReference type="ARBA" id="ARBA00023242"/>
    </source>
</evidence>
<dbReference type="EMBL" id="KB705938">
    <property type="protein sequence ID" value="EMR70153.1"/>
    <property type="molecule type" value="Genomic_DNA"/>
</dbReference>
<keyword evidence="1 2" id="KW-0539">Nucleus</keyword>
<proteinExistence type="predicted"/>
<gene>
    <name evidence="5" type="ORF">UCREL1_2822</name>
</gene>
<dbReference type="SMART" id="SM00466">
    <property type="entry name" value="SRA"/>
    <property type="match status" value="1"/>
</dbReference>
<feature type="compositionally biased region" description="Acidic residues" evidence="3">
    <location>
        <begin position="126"/>
        <end position="137"/>
    </location>
</feature>
<dbReference type="OMA" id="ELWYSAD"/>
<dbReference type="InterPro" id="IPR036987">
    <property type="entry name" value="SRA-YDG_sf"/>
</dbReference>
<dbReference type="Gene3D" id="2.30.280.10">
    <property type="entry name" value="SRA-YDG"/>
    <property type="match status" value="1"/>
</dbReference>
<dbReference type="GO" id="GO:0016567">
    <property type="term" value="P:protein ubiquitination"/>
    <property type="evidence" value="ECO:0007669"/>
    <property type="project" value="TreeGrafter"/>
</dbReference>
<organism evidence="5 6">
    <name type="scientific">Eutypa lata (strain UCR-EL1)</name>
    <name type="common">Grapevine dieback disease fungus</name>
    <name type="synonym">Eutypa armeniacae</name>
    <dbReference type="NCBI Taxonomy" id="1287681"/>
    <lineage>
        <taxon>Eukaryota</taxon>
        <taxon>Fungi</taxon>
        <taxon>Dikarya</taxon>
        <taxon>Ascomycota</taxon>
        <taxon>Pezizomycotina</taxon>
        <taxon>Sordariomycetes</taxon>
        <taxon>Xylariomycetidae</taxon>
        <taxon>Xylariales</taxon>
        <taxon>Diatrypaceae</taxon>
        <taxon>Eutypa</taxon>
    </lineage>
</organism>
<protein>
    <submittedName>
        <fullName evidence="5">Putative ydg sra domain-containing protein</fullName>
    </submittedName>
</protein>
<feature type="region of interest" description="Disordered" evidence="3">
    <location>
        <begin position="122"/>
        <end position="169"/>
    </location>
</feature>
<dbReference type="OrthoDB" id="2270193at2759"/>
<name>M7T040_EUTLA</name>
<dbReference type="STRING" id="1287681.M7T040"/>
<evidence type="ECO:0000256" key="3">
    <source>
        <dbReference type="SAM" id="MobiDB-lite"/>
    </source>
</evidence>
<dbReference type="GO" id="GO:0044027">
    <property type="term" value="P:negative regulation of gene expression via chromosomal CpG island methylation"/>
    <property type="evidence" value="ECO:0007669"/>
    <property type="project" value="TreeGrafter"/>
</dbReference>
<dbReference type="AlphaFoldDB" id="M7T040"/>
<feature type="domain" description="YDG" evidence="4">
    <location>
        <begin position="206"/>
        <end position="351"/>
    </location>
</feature>
<evidence type="ECO:0000256" key="2">
    <source>
        <dbReference type="PROSITE-ProRule" id="PRU00358"/>
    </source>
</evidence>
<evidence type="ECO:0000259" key="4">
    <source>
        <dbReference type="PROSITE" id="PS51015"/>
    </source>
</evidence>
<dbReference type="KEGG" id="ela:UCREL1_2822"/>
<sequence>MENGNVEPAEETIEILYVPPNPQLRRDAIKTGIRNLSAIALRSRRDGCVPTGDEFQRRFKSARMFLDWLATDLEVTPEWKSKIHLDMSLETAFNKPDMHFPADIRNKARLLHDRWTEENWGASAVADEEDNSSEDDQQGTTTTAATTTTNTTNGETPTAQIALPSRNDPIFGERGMMHGVLRTRGPKGGIVYMVNPQVPKVNCKVWGDNGIEPGTWYALQIVALARGAHGAMNAGIAGHTALGAYSIVVSDKYEDLDRDRGGTLFYSGSNSHKNEDPHHPAPSSTGTKALKASLHTQNPVRVLRSAGSGSGSRNKKWAPDRGIRYDGLYRVVNMVTPPNTRGMLLLVSGAE</sequence>
<dbReference type="InterPro" id="IPR003105">
    <property type="entry name" value="SRA_YDG"/>
</dbReference>
<dbReference type="eggNOG" id="ENOG502QRDQ">
    <property type="taxonomic scope" value="Eukaryota"/>
</dbReference>
<dbReference type="InterPro" id="IPR015947">
    <property type="entry name" value="PUA-like_sf"/>
</dbReference>
<dbReference type="HOGENOM" id="CLU_033920_0_0_1"/>
<dbReference type="Pfam" id="PF02182">
    <property type="entry name" value="SAD_SRA"/>
    <property type="match status" value="1"/>
</dbReference>
<dbReference type="GO" id="GO:0061630">
    <property type="term" value="F:ubiquitin protein ligase activity"/>
    <property type="evidence" value="ECO:0007669"/>
    <property type="project" value="TreeGrafter"/>
</dbReference>
<accession>M7T040</accession>
<evidence type="ECO:0000313" key="5">
    <source>
        <dbReference type="EMBL" id="EMR70153.1"/>
    </source>
</evidence>
<reference evidence="6" key="1">
    <citation type="journal article" date="2013" name="Genome Announc.">
        <title>Draft genome sequence of the grapevine dieback fungus Eutypa lata UCR-EL1.</title>
        <authorList>
            <person name="Blanco-Ulate B."/>
            <person name="Rolshausen P.E."/>
            <person name="Cantu D."/>
        </authorList>
    </citation>
    <scope>NUCLEOTIDE SEQUENCE [LARGE SCALE GENOMIC DNA]</scope>
    <source>
        <strain evidence="6">UCR-EL1</strain>
    </source>
</reference>
<dbReference type="InterPro" id="IPR045134">
    <property type="entry name" value="UHRF1/2-like"/>
</dbReference>
<keyword evidence="6" id="KW-1185">Reference proteome</keyword>
<dbReference type="PANTHER" id="PTHR14140:SF27">
    <property type="entry name" value="OS04G0289800 PROTEIN"/>
    <property type="match status" value="1"/>
</dbReference>
<comment type="subcellular location">
    <subcellularLocation>
        <location evidence="2">Nucleus</location>
    </subcellularLocation>
</comment>
<feature type="compositionally biased region" description="Low complexity" evidence="3">
    <location>
        <begin position="138"/>
        <end position="156"/>
    </location>
</feature>
<dbReference type="GO" id="GO:0005634">
    <property type="term" value="C:nucleus"/>
    <property type="evidence" value="ECO:0007669"/>
    <property type="project" value="UniProtKB-SubCell"/>
</dbReference>
<dbReference type="SUPFAM" id="SSF88697">
    <property type="entry name" value="PUA domain-like"/>
    <property type="match status" value="1"/>
</dbReference>
<dbReference type="PROSITE" id="PS51015">
    <property type="entry name" value="YDG"/>
    <property type="match status" value="1"/>
</dbReference>
<evidence type="ECO:0000313" key="6">
    <source>
        <dbReference type="Proteomes" id="UP000012174"/>
    </source>
</evidence>